<evidence type="ECO:0000256" key="3">
    <source>
        <dbReference type="ARBA" id="ARBA00004496"/>
    </source>
</evidence>
<evidence type="ECO:0000313" key="12">
    <source>
        <dbReference type="EMBL" id="CAE1231185.1"/>
    </source>
</evidence>
<evidence type="ECO:0000256" key="10">
    <source>
        <dbReference type="ARBA" id="ARBA00023002"/>
    </source>
</evidence>
<keyword evidence="8" id="KW-0274">FAD</keyword>
<dbReference type="GO" id="GO:0016740">
    <property type="term" value="F:transferase activity"/>
    <property type="evidence" value="ECO:0007669"/>
    <property type="project" value="UniProtKB-KW"/>
</dbReference>
<protein>
    <recommendedName>
        <fullName evidence="11">Cyanocobalamin reductase (cyanide-eliminating)</fullName>
    </recommendedName>
</protein>
<dbReference type="GO" id="GO:0071949">
    <property type="term" value="F:FAD binding"/>
    <property type="evidence" value="ECO:0007669"/>
    <property type="project" value="TreeGrafter"/>
</dbReference>
<keyword evidence="5" id="KW-0963">Cytoplasm</keyword>
<evidence type="ECO:0000256" key="6">
    <source>
        <dbReference type="ARBA" id="ARBA00022630"/>
    </source>
</evidence>
<organism evidence="12 13">
    <name type="scientific">Acanthosepion pharaonis</name>
    <name type="common">Pharaoh cuttlefish</name>
    <name type="synonym">Sepia pharaonis</name>
    <dbReference type="NCBI Taxonomy" id="158019"/>
    <lineage>
        <taxon>Eukaryota</taxon>
        <taxon>Metazoa</taxon>
        <taxon>Spiralia</taxon>
        <taxon>Lophotrochozoa</taxon>
        <taxon>Mollusca</taxon>
        <taxon>Cephalopoda</taxon>
        <taxon>Coleoidea</taxon>
        <taxon>Decapodiformes</taxon>
        <taxon>Sepiida</taxon>
        <taxon>Sepiina</taxon>
        <taxon>Sepiidae</taxon>
        <taxon>Acanthosepion</taxon>
    </lineage>
</organism>
<keyword evidence="7" id="KW-0288">FMN</keyword>
<dbReference type="GO" id="GO:0033787">
    <property type="term" value="F:cyanocobalamin reductase (cyanide-eliminating) (NADP+) activity"/>
    <property type="evidence" value="ECO:0007669"/>
    <property type="project" value="TreeGrafter"/>
</dbReference>
<dbReference type="PANTHER" id="PTHR31457:SF2">
    <property type="entry name" value="CYANOCOBALAMIN REDUCTASE _ ALKYLCOBALAMIN DEALKYLASE"/>
    <property type="match status" value="1"/>
</dbReference>
<evidence type="ECO:0000256" key="4">
    <source>
        <dbReference type="ARBA" id="ARBA00007762"/>
    </source>
</evidence>
<comment type="caution">
    <text evidence="12">The sequence shown here is derived from an EMBL/GenBank/DDBJ whole genome shotgun (WGS) entry which is preliminary data.</text>
</comment>
<keyword evidence="9" id="KW-0521">NADP</keyword>
<evidence type="ECO:0000256" key="8">
    <source>
        <dbReference type="ARBA" id="ARBA00022827"/>
    </source>
</evidence>
<dbReference type="PANTHER" id="PTHR31457">
    <property type="entry name" value="METHYLMALONIC ACIDURIA AND HOMOCYSTINURIA TYPE C PROTEIN"/>
    <property type="match status" value="1"/>
</dbReference>
<reference evidence="12" key="1">
    <citation type="submission" date="2021-01" db="EMBL/GenBank/DDBJ databases">
        <authorList>
            <person name="Li R."/>
            <person name="Bekaert M."/>
        </authorList>
    </citation>
    <scope>NUCLEOTIDE SEQUENCE</scope>
    <source>
        <strain evidence="12">Farmed</strain>
    </source>
</reference>
<dbReference type="EMBL" id="CAHIKZ030000646">
    <property type="protein sequence ID" value="CAE1231185.1"/>
    <property type="molecule type" value="Genomic_DNA"/>
</dbReference>
<dbReference type="GO" id="GO:0009235">
    <property type="term" value="P:cobalamin metabolic process"/>
    <property type="evidence" value="ECO:0007669"/>
    <property type="project" value="TreeGrafter"/>
</dbReference>
<comment type="cofactor">
    <cofactor evidence="1">
        <name>FMN</name>
        <dbReference type="ChEBI" id="CHEBI:58210"/>
    </cofactor>
</comment>
<evidence type="ECO:0000256" key="11">
    <source>
        <dbReference type="ARBA" id="ARBA00031313"/>
    </source>
</evidence>
<evidence type="ECO:0000256" key="9">
    <source>
        <dbReference type="ARBA" id="ARBA00022857"/>
    </source>
</evidence>
<dbReference type="Proteomes" id="UP000597762">
    <property type="component" value="Unassembled WGS sequence"/>
</dbReference>
<keyword evidence="12" id="KW-0808">Transferase</keyword>
<evidence type="ECO:0000313" key="13">
    <source>
        <dbReference type="Proteomes" id="UP000597762"/>
    </source>
</evidence>
<keyword evidence="10 12" id="KW-0560">Oxidoreductase</keyword>
<dbReference type="AlphaFoldDB" id="A0A812BGD8"/>
<evidence type="ECO:0000256" key="2">
    <source>
        <dbReference type="ARBA" id="ARBA00001974"/>
    </source>
</evidence>
<keyword evidence="13" id="KW-1185">Reference proteome</keyword>
<evidence type="ECO:0000256" key="5">
    <source>
        <dbReference type="ARBA" id="ARBA00022490"/>
    </source>
</evidence>
<dbReference type="GO" id="GO:0032451">
    <property type="term" value="F:demethylase activity"/>
    <property type="evidence" value="ECO:0007669"/>
    <property type="project" value="TreeGrafter"/>
</dbReference>
<name>A0A812BGD8_ACAPH</name>
<dbReference type="OrthoDB" id="409189at2759"/>
<proteinExistence type="inferred from homology"/>
<dbReference type="CDD" id="cd12959">
    <property type="entry name" value="MMACHC-like"/>
    <property type="match status" value="1"/>
</dbReference>
<comment type="subcellular location">
    <subcellularLocation>
        <location evidence="3">Cytoplasm</location>
    </subcellularLocation>
</comment>
<dbReference type="GO" id="GO:0005737">
    <property type="term" value="C:cytoplasm"/>
    <property type="evidence" value="ECO:0007669"/>
    <property type="project" value="UniProtKB-SubCell"/>
</dbReference>
<comment type="similarity">
    <text evidence="4">Belongs to the MMACHC family.</text>
</comment>
<dbReference type="InterPro" id="IPR032037">
    <property type="entry name" value="MMACHC"/>
</dbReference>
<sequence>MSQEERLREKLVKIREILKEDIGFEVYPFKVQWYNEFVDKTYQLPYGMDTIAVVVISTPDMFDKAFKQYLATGLYKFTENPSYEALIYYLEQVQKILPETDVCYYFDMNEQNKATILTQTAAHIAGGAFYYQRKDVQNDPWGKDKKIYGFSFHPRYGGWVSLDAACRRQPEQRRYIDLILSVVREALPKNSFEVYDFKTGWYNTLVDSQFDLPYSSDTVALSTFTIPGVFENAFIPFLCKEGVSVANDSWPLFSKYYMEKVQRNLMEKLHLNVTDEDILYPHIMLGRGHPLILVQTAAHVAGAAYYYQRKNIINDPWPEDKKIYGISLHPKYGGWFYMGPVIILRDVKFSGMQEKQVEDVLIDEHKKIELLNLVNGNWSNQKWRDVINVVKNYTDEHLAYRMSYGSNRATLVKTIYNDRCKNKGIN</sequence>
<gene>
    <name evidence="12" type="ORF">SPHA_18017</name>
</gene>
<comment type="cofactor">
    <cofactor evidence="2">
        <name>FAD</name>
        <dbReference type="ChEBI" id="CHEBI:57692"/>
    </cofactor>
</comment>
<evidence type="ECO:0000256" key="1">
    <source>
        <dbReference type="ARBA" id="ARBA00001917"/>
    </source>
</evidence>
<accession>A0A812BGD8</accession>
<keyword evidence="6" id="KW-0285">Flavoprotein</keyword>
<dbReference type="Pfam" id="PF16690">
    <property type="entry name" value="MMACHC"/>
    <property type="match status" value="2"/>
</dbReference>
<evidence type="ECO:0000256" key="7">
    <source>
        <dbReference type="ARBA" id="ARBA00022643"/>
    </source>
</evidence>